<dbReference type="AlphaFoldDB" id="A0A4R5N8Y8"/>
<evidence type="ECO:0000256" key="6">
    <source>
        <dbReference type="ARBA" id="ARBA00038076"/>
    </source>
</evidence>
<name>A0A4R5N8Y8_9LACO</name>
<organism evidence="10 11">
    <name type="scientific">Leuconostoc fallax</name>
    <dbReference type="NCBI Taxonomy" id="1251"/>
    <lineage>
        <taxon>Bacteria</taxon>
        <taxon>Bacillati</taxon>
        <taxon>Bacillota</taxon>
        <taxon>Bacilli</taxon>
        <taxon>Lactobacillales</taxon>
        <taxon>Lactobacillaceae</taxon>
        <taxon>Leuconostoc</taxon>
    </lineage>
</organism>
<dbReference type="RefSeq" id="WP_010007934.1">
    <property type="nucleotide sequence ID" value="NZ_JAGYGP010000001.1"/>
</dbReference>
<comment type="subcellular location">
    <subcellularLocation>
        <location evidence="1">Cell membrane</location>
        <topology evidence="1">Multi-pass membrane protein</topology>
    </subcellularLocation>
</comment>
<reference evidence="10 11" key="1">
    <citation type="journal article" date="2019" name="Appl. Microbiol. Biotechnol.">
        <title>Uncovering carbohydrate metabolism through a genotype-phenotype association study of 56 lactic acid bacteria genomes.</title>
        <authorList>
            <person name="Buron-Moles G."/>
            <person name="Chailyan A."/>
            <person name="Dolejs I."/>
            <person name="Forster J."/>
            <person name="Miks M.H."/>
        </authorList>
    </citation>
    <scope>NUCLEOTIDE SEQUENCE [LARGE SCALE GENOMIC DNA]</scope>
    <source>
        <strain evidence="10 11">ATCC 700006</strain>
    </source>
</reference>
<keyword evidence="3 7" id="KW-0812">Transmembrane</keyword>
<evidence type="ECO:0000256" key="1">
    <source>
        <dbReference type="ARBA" id="ARBA00004651"/>
    </source>
</evidence>
<dbReference type="EMBL" id="PUFI01000014">
    <property type="protein sequence ID" value="TDG67974.1"/>
    <property type="molecule type" value="Genomic_DNA"/>
</dbReference>
<feature type="transmembrane region" description="Helical" evidence="7">
    <location>
        <begin position="356"/>
        <end position="378"/>
    </location>
</feature>
<feature type="transmembrane region" description="Helical" evidence="7">
    <location>
        <begin position="269"/>
        <end position="296"/>
    </location>
</feature>
<dbReference type="PANTHER" id="PTHR30572:SF4">
    <property type="entry name" value="ABC TRANSPORTER PERMEASE YTRF"/>
    <property type="match status" value="1"/>
</dbReference>
<dbReference type="Pfam" id="PF12704">
    <property type="entry name" value="MacB_PCD"/>
    <property type="match status" value="1"/>
</dbReference>
<feature type="transmembrane region" description="Helical" evidence="7">
    <location>
        <begin position="21"/>
        <end position="42"/>
    </location>
</feature>
<evidence type="ECO:0000313" key="10">
    <source>
        <dbReference type="EMBL" id="TDG67974.1"/>
    </source>
</evidence>
<comment type="similarity">
    <text evidence="6">Belongs to the ABC-4 integral membrane protein family.</text>
</comment>
<dbReference type="PANTHER" id="PTHR30572">
    <property type="entry name" value="MEMBRANE COMPONENT OF TRANSPORTER-RELATED"/>
    <property type="match status" value="1"/>
</dbReference>
<evidence type="ECO:0000259" key="8">
    <source>
        <dbReference type="Pfam" id="PF02687"/>
    </source>
</evidence>
<dbReference type="GO" id="GO:0022857">
    <property type="term" value="F:transmembrane transporter activity"/>
    <property type="evidence" value="ECO:0007669"/>
    <property type="project" value="TreeGrafter"/>
</dbReference>
<keyword evidence="2" id="KW-1003">Cell membrane</keyword>
<evidence type="ECO:0000256" key="2">
    <source>
        <dbReference type="ARBA" id="ARBA00022475"/>
    </source>
</evidence>
<evidence type="ECO:0000313" key="11">
    <source>
        <dbReference type="Proteomes" id="UP000295681"/>
    </source>
</evidence>
<evidence type="ECO:0000259" key="9">
    <source>
        <dbReference type="Pfam" id="PF12704"/>
    </source>
</evidence>
<dbReference type="InterPro" id="IPR050250">
    <property type="entry name" value="Macrolide_Exporter_MacB"/>
</dbReference>
<dbReference type="GO" id="GO:0005886">
    <property type="term" value="C:plasma membrane"/>
    <property type="evidence" value="ECO:0007669"/>
    <property type="project" value="UniProtKB-SubCell"/>
</dbReference>
<proteinExistence type="inferred from homology"/>
<accession>A0A4R5N8Y8</accession>
<feature type="transmembrane region" description="Helical" evidence="7">
    <location>
        <begin position="317"/>
        <end position="350"/>
    </location>
</feature>
<dbReference type="Pfam" id="PF02687">
    <property type="entry name" value="FtsX"/>
    <property type="match status" value="1"/>
</dbReference>
<evidence type="ECO:0000256" key="5">
    <source>
        <dbReference type="ARBA" id="ARBA00023136"/>
    </source>
</evidence>
<feature type="domain" description="ABC3 transporter permease C-terminal" evidence="8">
    <location>
        <begin position="275"/>
        <end position="387"/>
    </location>
</feature>
<dbReference type="InterPro" id="IPR025857">
    <property type="entry name" value="MacB_PCD"/>
</dbReference>
<protein>
    <recommendedName>
        <fullName evidence="12">ABC3 transporter permease protein domain-containing protein</fullName>
    </recommendedName>
</protein>
<sequence>MKVRELFVSAFRSLISNKRRSILTMVGIIIGIAAVITILALGDGARVAMMKNLQASSSGQQSTEINFVPKDDSKTAGFDDNDLTRVRENNKLTQVKIQSDDHGILSAEGTINSKTISSTLYLSQEANSEHLIAGRGISKNDILVNNPVALISKSTAKKGYKSVQNALNAAIELNGTTYTIVGVISNDAQREGYHTYDAVVPRKIFDVNNANVTANTLKLTFVAGTDVSKATQQITNQLNDSGSQHNAGSYEFYDTAAMLKGISDVIKGITYFIVAVASISLFIAGIGVMNMMYIAVSERTQEIGIRMAVGASQQQILWQFLIEAILLTLSGGMIGYLSGLGIAMGVSAFLPFKASVSLSTFLLAFGTSTIVGLVFGILPAKTASNKNLIDILR</sequence>
<gene>
    <name evidence="10" type="ORF">C5L23_000280</name>
</gene>
<evidence type="ECO:0000256" key="4">
    <source>
        <dbReference type="ARBA" id="ARBA00022989"/>
    </source>
</evidence>
<evidence type="ECO:0000256" key="3">
    <source>
        <dbReference type="ARBA" id="ARBA00022692"/>
    </source>
</evidence>
<dbReference type="InterPro" id="IPR003838">
    <property type="entry name" value="ABC3_permease_C"/>
</dbReference>
<evidence type="ECO:0008006" key="12">
    <source>
        <dbReference type="Google" id="ProtNLM"/>
    </source>
</evidence>
<dbReference type="Proteomes" id="UP000295681">
    <property type="component" value="Unassembled WGS sequence"/>
</dbReference>
<feature type="domain" description="MacB-like periplasmic core" evidence="9">
    <location>
        <begin position="21"/>
        <end position="236"/>
    </location>
</feature>
<dbReference type="STRING" id="907931.GCA_000165675_01086"/>
<comment type="caution">
    <text evidence="10">The sequence shown here is derived from an EMBL/GenBank/DDBJ whole genome shotgun (WGS) entry which is preliminary data.</text>
</comment>
<evidence type="ECO:0000256" key="7">
    <source>
        <dbReference type="SAM" id="Phobius"/>
    </source>
</evidence>
<keyword evidence="4 7" id="KW-1133">Transmembrane helix</keyword>
<keyword evidence="11" id="KW-1185">Reference proteome</keyword>
<keyword evidence="5 7" id="KW-0472">Membrane</keyword>